<dbReference type="SUPFAM" id="SSF57868">
    <property type="entry name" value="Metallothionein"/>
    <property type="match status" value="1"/>
</dbReference>
<protein>
    <submittedName>
        <fullName evidence="3">Metallothionein</fullName>
    </submittedName>
</protein>
<sequence>MTTVTSMKCACESCLCIVSLENALQKNGKYYCCEACADGHVNEKGCGHTGCTCG</sequence>
<dbReference type="EMBL" id="MRCB01000004">
    <property type="protein sequence ID" value="OKH25148.1"/>
    <property type="molecule type" value="Genomic_DNA"/>
</dbReference>
<dbReference type="AlphaFoldDB" id="A0A1U7HNM4"/>
<evidence type="ECO:0000313" key="3">
    <source>
        <dbReference type="EMBL" id="OKH25148.1"/>
    </source>
</evidence>
<keyword evidence="2" id="KW-0480">Metal-thiolate cluster</keyword>
<name>A0A1U7HNM4_9CYAN</name>
<dbReference type="GO" id="GO:0046872">
    <property type="term" value="F:metal ion binding"/>
    <property type="evidence" value="ECO:0007669"/>
    <property type="project" value="UniProtKB-KW"/>
</dbReference>
<dbReference type="RefSeq" id="WP_071880655.1">
    <property type="nucleotide sequence ID" value="NZ_MRCB01000004.1"/>
</dbReference>
<dbReference type="Gene3D" id="2.30.170.10">
    <property type="match status" value="1"/>
</dbReference>
<comment type="caution">
    <text evidence="3">The sequence shown here is derived from an EMBL/GenBank/DDBJ whole genome shotgun (WGS) entry which is preliminary data.</text>
</comment>
<proteinExistence type="predicted"/>
<dbReference type="Pfam" id="PF02069">
    <property type="entry name" value="Metallothio_Pro"/>
    <property type="match status" value="1"/>
</dbReference>
<organism evidence="3 4">
    <name type="scientific">Hydrococcus rivularis NIES-593</name>
    <dbReference type="NCBI Taxonomy" id="1921803"/>
    <lineage>
        <taxon>Bacteria</taxon>
        <taxon>Bacillati</taxon>
        <taxon>Cyanobacteriota</taxon>
        <taxon>Cyanophyceae</taxon>
        <taxon>Pleurocapsales</taxon>
        <taxon>Hydrococcaceae</taxon>
        <taxon>Hydrococcus</taxon>
    </lineage>
</organism>
<keyword evidence="4" id="KW-1185">Reference proteome</keyword>
<dbReference type="InterPro" id="IPR017854">
    <property type="entry name" value="Metalthion_dom_sf"/>
</dbReference>
<dbReference type="PRINTS" id="PR00859">
    <property type="entry name" value="MTPROKARYOTE"/>
</dbReference>
<dbReference type="Proteomes" id="UP000186868">
    <property type="component" value="Unassembled WGS sequence"/>
</dbReference>
<evidence type="ECO:0000313" key="4">
    <source>
        <dbReference type="Proteomes" id="UP000186868"/>
    </source>
</evidence>
<gene>
    <name evidence="3" type="ORF">NIES593_05120</name>
</gene>
<accession>A0A1U7HNM4</accession>
<dbReference type="OrthoDB" id="468089at2"/>
<evidence type="ECO:0000256" key="1">
    <source>
        <dbReference type="ARBA" id="ARBA00022723"/>
    </source>
</evidence>
<dbReference type="STRING" id="1921803.NIES593_05120"/>
<evidence type="ECO:0000256" key="2">
    <source>
        <dbReference type="ARBA" id="ARBA00022851"/>
    </source>
</evidence>
<reference evidence="3 4" key="1">
    <citation type="submission" date="2016-11" db="EMBL/GenBank/DDBJ databases">
        <title>Draft Genome Sequences of Nine Cyanobacterial Strains from Diverse Habitats.</title>
        <authorList>
            <person name="Zhu T."/>
            <person name="Hou S."/>
            <person name="Lu X."/>
            <person name="Hess W.R."/>
        </authorList>
    </citation>
    <scope>NUCLEOTIDE SEQUENCE [LARGE SCALE GENOMIC DNA]</scope>
    <source>
        <strain evidence="3 4">NIES-593</strain>
    </source>
</reference>
<keyword evidence="1" id="KW-0479">Metal-binding</keyword>
<dbReference type="InterPro" id="IPR000518">
    <property type="entry name" value="Metalthion_fam14_prok"/>
</dbReference>